<dbReference type="PROSITE" id="PS51192">
    <property type="entry name" value="HELICASE_ATP_BIND_1"/>
    <property type="match status" value="1"/>
</dbReference>
<organism evidence="10">
    <name type="scientific">Rhizophora mucronata</name>
    <name type="common">Asiatic mangrove</name>
    <dbReference type="NCBI Taxonomy" id="61149"/>
    <lineage>
        <taxon>Eukaryota</taxon>
        <taxon>Viridiplantae</taxon>
        <taxon>Streptophyta</taxon>
        <taxon>Embryophyta</taxon>
        <taxon>Tracheophyta</taxon>
        <taxon>Spermatophyta</taxon>
        <taxon>Magnoliopsida</taxon>
        <taxon>eudicotyledons</taxon>
        <taxon>Gunneridae</taxon>
        <taxon>Pentapetalae</taxon>
        <taxon>rosids</taxon>
        <taxon>fabids</taxon>
        <taxon>Malpighiales</taxon>
        <taxon>Rhizophoraceae</taxon>
        <taxon>Rhizophora</taxon>
    </lineage>
</organism>
<dbReference type="FunFam" id="3.40.50.300:FF:001544">
    <property type="entry name" value="ATP-dependent DNA helicase"/>
    <property type="match status" value="1"/>
</dbReference>
<dbReference type="Pfam" id="PF00270">
    <property type="entry name" value="DEAD"/>
    <property type="match status" value="1"/>
</dbReference>
<dbReference type="InterPro" id="IPR027417">
    <property type="entry name" value="P-loop_NTPase"/>
</dbReference>
<dbReference type="EMBL" id="GGEC01042451">
    <property type="protein sequence ID" value="MBX22935.1"/>
    <property type="molecule type" value="Transcribed_RNA"/>
</dbReference>
<accession>A0A2P2LYA1</accession>
<evidence type="ECO:0000256" key="8">
    <source>
        <dbReference type="SAM" id="Coils"/>
    </source>
</evidence>
<dbReference type="AlphaFoldDB" id="A0A2P2LYA1"/>
<dbReference type="Gene3D" id="3.40.50.300">
    <property type="entry name" value="P-loop containing nucleotide triphosphate hydrolases"/>
    <property type="match status" value="2"/>
</dbReference>
<dbReference type="GO" id="GO:0016787">
    <property type="term" value="F:hydrolase activity"/>
    <property type="evidence" value="ECO:0007669"/>
    <property type="project" value="UniProtKB-KW"/>
</dbReference>
<dbReference type="InterPro" id="IPR011545">
    <property type="entry name" value="DEAD/DEAH_box_helicase_dom"/>
</dbReference>
<keyword evidence="5" id="KW-0413">Isomerase</keyword>
<evidence type="ECO:0000256" key="7">
    <source>
        <dbReference type="ARBA" id="ARBA00034808"/>
    </source>
</evidence>
<dbReference type="GO" id="GO:0043138">
    <property type="term" value="F:3'-5' DNA helicase activity"/>
    <property type="evidence" value="ECO:0007669"/>
    <property type="project" value="UniProtKB-EC"/>
</dbReference>
<dbReference type="InterPro" id="IPR004589">
    <property type="entry name" value="DNA_helicase_ATP-dep_RecQ"/>
</dbReference>
<keyword evidence="4" id="KW-0238">DNA-binding</keyword>
<comment type="similarity">
    <text evidence="1">Belongs to the helicase family. RecQ subfamily.</text>
</comment>
<evidence type="ECO:0000256" key="2">
    <source>
        <dbReference type="ARBA" id="ARBA00022801"/>
    </source>
</evidence>
<comment type="catalytic activity">
    <reaction evidence="6">
        <text>Couples ATP hydrolysis with the unwinding of duplex DNA by translocating in the 3'-5' direction.</text>
        <dbReference type="EC" id="5.6.2.4"/>
    </reaction>
</comment>
<dbReference type="GO" id="GO:0005524">
    <property type="term" value="F:ATP binding"/>
    <property type="evidence" value="ECO:0007669"/>
    <property type="project" value="InterPro"/>
</dbReference>
<evidence type="ECO:0000313" key="10">
    <source>
        <dbReference type="EMBL" id="MBX22935.1"/>
    </source>
</evidence>
<protein>
    <recommendedName>
        <fullName evidence="7">DNA 3'-5' helicase</fullName>
        <ecNumber evidence="7">5.6.2.4</ecNumber>
    </recommendedName>
</protein>
<dbReference type="GO" id="GO:0003677">
    <property type="term" value="F:DNA binding"/>
    <property type="evidence" value="ECO:0007669"/>
    <property type="project" value="UniProtKB-KW"/>
</dbReference>
<dbReference type="EC" id="5.6.2.4" evidence="7"/>
<keyword evidence="2" id="KW-0378">Hydrolase</keyword>
<dbReference type="GO" id="GO:0005737">
    <property type="term" value="C:cytoplasm"/>
    <property type="evidence" value="ECO:0007669"/>
    <property type="project" value="TreeGrafter"/>
</dbReference>
<feature type="domain" description="Helicase ATP-binding" evidence="9">
    <location>
        <begin position="99"/>
        <end position="274"/>
    </location>
</feature>
<keyword evidence="3" id="KW-0547">Nucleotide-binding</keyword>
<dbReference type="SUPFAM" id="SSF52540">
    <property type="entry name" value="P-loop containing nucleoside triphosphate hydrolases"/>
    <property type="match status" value="2"/>
</dbReference>
<evidence type="ECO:0000256" key="5">
    <source>
        <dbReference type="ARBA" id="ARBA00023235"/>
    </source>
</evidence>
<feature type="coiled-coil region" evidence="8">
    <location>
        <begin position="3"/>
        <end position="37"/>
    </location>
</feature>
<dbReference type="GO" id="GO:0016592">
    <property type="term" value="C:mediator complex"/>
    <property type="evidence" value="ECO:0007669"/>
    <property type="project" value="TreeGrafter"/>
</dbReference>
<evidence type="ECO:0000256" key="4">
    <source>
        <dbReference type="ARBA" id="ARBA00023125"/>
    </source>
</evidence>
<dbReference type="GO" id="GO:0005694">
    <property type="term" value="C:chromosome"/>
    <property type="evidence" value="ECO:0007669"/>
    <property type="project" value="TreeGrafter"/>
</dbReference>
<dbReference type="SMART" id="SM00487">
    <property type="entry name" value="DEXDc"/>
    <property type="match status" value="1"/>
</dbReference>
<dbReference type="EMBL" id="GGEC01042455">
    <property type="protein sequence ID" value="MBX22939.1"/>
    <property type="molecule type" value="Transcribed_RNA"/>
</dbReference>
<evidence type="ECO:0000256" key="1">
    <source>
        <dbReference type="ARBA" id="ARBA00005446"/>
    </source>
</evidence>
<proteinExistence type="inferred from homology"/>
<dbReference type="GO" id="GO:0009378">
    <property type="term" value="F:four-way junction helicase activity"/>
    <property type="evidence" value="ECO:0007669"/>
    <property type="project" value="TreeGrafter"/>
</dbReference>
<dbReference type="GO" id="GO:0000724">
    <property type="term" value="P:double-strand break repair via homologous recombination"/>
    <property type="evidence" value="ECO:0007669"/>
    <property type="project" value="TreeGrafter"/>
</dbReference>
<dbReference type="PANTHER" id="PTHR13710:SF105">
    <property type="entry name" value="ATP-DEPENDENT DNA HELICASE Q1"/>
    <property type="match status" value="1"/>
</dbReference>
<keyword evidence="8" id="KW-0175">Coiled coil</keyword>
<keyword evidence="3" id="KW-0067">ATP-binding</keyword>
<evidence type="ECO:0000256" key="3">
    <source>
        <dbReference type="ARBA" id="ARBA00022806"/>
    </source>
</evidence>
<evidence type="ECO:0000259" key="9">
    <source>
        <dbReference type="PROSITE" id="PS51192"/>
    </source>
</evidence>
<sequence>MEAEGILEELQSLDIEIQQVQDQIRVLVERQEKLYERQSELKTLLDLETSKASVFEDDHSHFNTMDCWSGPFKWDSQADDIRLNIFGIPTYRANQREIINAVISGRDVLVIMAAGSGKSLCYQLPAILRNGVALVVSPLLSLIQDQVMGLAALGIPACMLTSTTSKEDEKLIYKALEKGEGELKILYATPEKISKSKRFMSKLEKCHHAGRLSLIAIDEAHCCSQWGHDFRPDYKNLGILKTQFPNVPVVALTATATQKVQYDLIEMLHIPKCIKFVSTVNRSNLFYMVREKSSIGKVVIDEVSEFIRESYPNNESGIVYCFSRKECEQVHAFHLFFLLKF</sequence>
<dbReference type="InterPro" id="IPR014001">
    <property type="entry name" value="Helicase_ATP-bd"/>
</dbReference>
<dbReference type="CDD" id="cd18015">
    <property type="entry name" value="DEXHc_RecQ1"/>
    <property type="match status" value="1"/>
</dbReference>
<reference evidence="10" key="1">
    <citation type="submission" date="2018-02" db="EMBL/GenBank/DDBJ databases">
        <title>Rhizophora mucronata_Transcriptome.</title>
        <authorList>
            <person name="Meera S.P."/>
            <person name="Sreeshan A."/>
            <person name="Augustine A."/>
        </authorList>
    </citation>
    <scope>NUCLEOTIDE SEQUENCE</scope>
    <source>
        <tissue evidence="10">Leaf</tissue>
    </source>
</reference>
<dbReference type="NCBIfam" id="TIGR00614">
    <property type="entry name" value="recQ_fam"/>
    <property type="match status" value="1"/>
</dbReference>
<evidence type="ECO:0000256" key="6">
    <source>
        <dbReference type="ARBA" id="ARBA00034617"/>
    </source>
</evidence>
<name>A0A2P2LYA1_RHIMU</name>
<dbReference type="PANTHER" id="PTHR13710">
    <property type="entry name" value="DNA HELICASE RECQ FAMILY MEMBER"/>
    <property type="match status" value="1"/>
</dbReference>
<keyword evidence="3" id="KW-0347">Helicase</keyword>